<sequence>MQRRITALVLAAAIDFVWDRAERWAAAFRPSFDPHLNTLDLS</sequence>
<comment type="caution">
    <text evidence="1">The sequence shown here is derived from an EMBL/GenBank/DDBJ whole genome shotgun (WGS) entry which is preliminary data.</text>
</comment>
<organism evidence="1">
    <name type="scientific">mine drainage metagenome</name>
    <dbReference type="NCBI Taxonomy" id="410659"/>
    <lineage>
        <taxon>unclassified sequences</taxon>
        <taxon>metagenomes</taxon>
        <taxon>ecological metagenomes</taxon>
    </lineage>
</organism>
<reference evidence="1" key="1">
    <citation type="submission" date="2009-10" db="EMBL/GenBank/DDBJ databases">
        <title>Diversity of trophic interactions inside an arsenic-rich microbial ecosystem.</title>
        <authorList>
            <person name="Bertin P.N."/>
            <person name="Heinrich-Salmeron A."/>
            <person name="Pelletier E."/>
            <person name="Goulhen-Chollet F."/>
            <person name="Arsene-Ploetze F."/>
            <person name="Gallien S."/>
            <person name="Calteau A."/>
            <person name="Vallenet D."/>
            <person name="Casiot C."/>
            <person name="Chane-Woon-Ming B."/>
            <person name="Giloteaux L."/>
            <person name="Barakat M."/>
            <person name="Bonnefoy V."/>
            <person name="Bruneel O."/>
            <person name="Chandler M."/>
            <person name="Cleiss J."/>
            <person name="Duran R."/>
            <person name="Elbaz-Poulichet F."/>
            <person name="Fonknechten N."/>
            <person name="Lauga B."/>
            <person name="Mornico D."/>
            <person name="Ortet P."/>
            <person name="Schaeffer C."/>
            <person name="Siguier P."/>
            <person name="Alexander Thil Smith A."/>
            <person name="Van Dorsselaer A."/>
            <person name="Weissenbach J."/>
            <person name="Medigue C."/>
            <person name="Le Paslier D."/>
        </authorList>
    </citation>
    <scope>NUCLEOTIDE SEQUENCE</scope>
</reference>
<dbReference type="EMBL" id="CABM01000027">
    <property type="protein sequence ID" value="CBH96468.1"/>
    <property type="molecule type" value="Genomic_DNA"/>
</dbReference>
<gene>
    <name evidence="1" type="ORF">CARN2_1326</name>
</gene>
<name>E6PNG6_9ZZZZ</name>
<evidence type="ECO:0000313" key="1">
    <source>
        <dbReference type="EMBL" id="CBH96468.1"/>
    </source>
</evidence>
<protein>
    <submittedName>
        <fullName evidence="1">Uncharacterized protein</fullName>
    </submittedName>
</protein>
<proteinExistence type="predicted"/>
<accession>E6PNG6</accession>
<dbReference type="AlphaFoldDB" id="E6PNG6"/>